<dbReference type="Pfam" id="PF09945">
    <property type="entry name" value="DUF2177"/>
    <property type="match status" value="1"/>
</dbReference>
<keyword evidence="1" id="KW-0472">Membrane</keyword>
<evidence type="ECO:0000313" key="3">
    <source>
        <dbReference type="Proteomes" id="UP001500791"/>
    </source>
</evidence>
<evidence type="ECO:0000256" key="1">
    <source>
        <dbReference type="SAM" id="Phobius"/>
    </source>
</evidence>
<feature type="transmembrane region" description="Helical" evidence="1">
    <location>
        <begin position="44"/>
        <end position="63"/>
    </location>
</feature>
<dbReference type="EMBL" id="BAAAEJ010000009">
    <property type="protein sequence ID" value="GAA0397959.1"/>
    <property type="molecule type" value="Genomic_DNA"/>
</dbReference>
<accession>A0ABN0YJS9</accession>
<keyword evidence="1" id="KW-0812">Transmembrane</keyword>
<proteinExistence type="predicted"/>
<evidence type="ECO:0000313" key="2">
    <source>
        <dbReference type="EMBL" id="GAA0397959.1"/>
    </source>
</evidence>
<sequence>MNIAITYAITLVIFAIIDTVWLGTMADRIYRPLIGSMLADNFRLVPAMVFYCMYAGALTVFAVMPGLNADDWKKALTWGALFGLFAYATYDLTNLATLKSWSTKLVVIDIAWGVVVSAASSSLACLMALKLLK</sequence>
<keyword evidence="1" id="KW-1133">Transmembrane helix</keyword>
<dbReference type="RefSeq" id="WP_167178271.1">
    <property type="nucleotide sequence ID" value="NZ_BAAAEJ010000009.1"/>
</dbReference>
<feature type="transmembrane region" description="Helical" evidence="1">
    <location>
        <begin position="110"/>
        <end position="132"/>
    </location>
</feature>
<protein>
    <submittedName>
        <fullName evidence="2">DUF2177 family protein</fullName>
    </submittedName>
</protein>
<reference evidence="2 3" key="1">
    <citation type="journal article" date="2019" name="Int. J. Syst. Evol. Microbiol.">
        <title>The Global Catalogue of Microorganisms (GCM) 10K type strain sequencing project: providing services to taxonomists for standard genome sequencing and annotation.</title>
        <authorList>
            <consortium name="The Broad Institute Genomics Platform"/>
            <consortium name="The Broad Institute Genome Sequencing Center for Infectious Disease"/>
            <person name="Wu L."/>
            <person name="Ma J."/>
        </authorList>
    </citation>
    <scope>NUCLEOTIDE SEQUENCE [LARGE SCALE GENOMIC DNA]</scope>
    <source>
        <strain evidence="2 3">JCM 13476</strain>
    </source>
</reference>
<feature type="transmembrane region" description="Helical" evidence="1">
    <location>
        <begin position="7"/>
        <end position="24"/>
    </location>
</feature>
<dbReference type="InterPro" id="IPR018687">
    <property type="entry name" value="DUF2177_membr"/>
</dbReference>
<name>A0ABN0YJS9_9CAUL</name>
<dbReference type="Proteomes" id="UP001500791">
    <property type="component" value="Unassembled WGS sequence"/>
</dbReference>
<feature type="transmembrane region" description="Helical" evidence="1">
    <location>
        <begin position="75"/>
        <end position="90"/>
    </location>
</feature>
<gene>
    <name evidence="2" type="ORF">GCM10009093_25730</name>
</gene>
<comment type="caution">
    <text evidence="2">The sequence shown here is derived from an EMBL/GenBank/DDBJ whole genome shotgun (WGS) entry which is preliminary data.</text>
</comment>
<keyword evidence="3" id="KW-1185">Reference proteome</keyword>
<organism evidence="2 3">
    <name type="scientific">Brevundimonas terrae</name>
    <dbReference type="NCBI Taxonomy" id="363631"/>
    <lineage>
        <taxon>Bacteria</taxon>
        <taxon>Pseudomonadati</taxon>
        <taxon>Pseudomonadota</taxon>
        <taxon>Alphaproteobacteria</taxon>
        <taxon>Caulobacterales</taxon>
        <taxon>Caulobacteraceae</taxon>
        <taxon>Brevundimonas</taxon>
    </lineage>
</organism>